<feature type="transmembrane region" description="Helical" evidence="7">
    <location>
        <begin position="34"/>
        <end position="53"/>
    </location>
</feature>
<feature type="transmembrane region" description="Helical" evidence="7">
    <location>
        <begin position="293"/>
        <end position="313"/>
    </location>
</feature>
<comment type="caution">
    <text evidence="8">The sequence shown here is derived from an EMBL/GenBank/DDBJ whole genome shotgun (WGS) entry which is preliminary data.</text>
</comment>
<keyword evidence="4 7" id="KW-0812">Transmembrane</keyword>
<organism evidence="8 9">
    <name type="scientific">Stella humosa</name>
    <dbReference type="NCBI Taxonomy" id="94"/>
    <lineage>
        <taxon>Bacteria</taxon>
        <taxon>Pseudomonadati</taxon>
        <taxon>Pseudomonadota</taxon>
        <taxon>Alphaproteobacteria</taxon>
        <taxon>Rhodospirillales</taxon>
        <taxon>Stellaceae</taxon>
        <taxon>Stella</taxon>
    </lineage>
</organism>
<dbReference type="PANTHER" id="PTHR36838">
    <property type="entry name" value="AUXIN EFFLUX CARRIER FAMILY PROTEIN"/>
    <property type="match status" value="1"/>
</dbReference>
<protein>
    <recommendedName>
        <fullName evidence="10">AEC family transporter</fullName>
    </recommendedName>
</protein>
<feature type="transmembrane region" description="Helical" evidence="7">
    <location>
        <begin position="65"/>
        <end position="93"/>
    </location>
</feature>
<evidence type="ECO:0000256" key="7">
    <source>
        <dbReference type="SAM" id="Phobius"/>
    </source>
</evidence>
<proteinExistence type="predicted"/>
<sequence length="314" mass="32024">MEAVVNVVLPVFALMASGYGAGRLRLLGDAASEALNGFVYWFALPALLFHAMVKVPVADVFHLPFLAAFGGAFIATYLLGMATGLFSASLLAAGPSLAHRGLQGLSASFANTGYMGIPLYITAFGADRALPAVVATVFTVGIGLVLAIAVTEIGRPGRARRGVARDLGLALLRNPLLGATAAGLAMSAAGIGLPRPVATYLDLLGATAGPGALFAIGLFLVGKPLAGNLPELAWITLCKLAIQPLIAAWLAFGVFTMDRHWAAAAVIMSALPTGALAFVVAQRYGIYVAGTSTAILSTTAASFVTLSVVLTLLG</sequence>
<feature type="transmembrane region" description="Helical" evidence="7">
    <location>
        <begin position="129"/>
        <end position="150"/>
    </location>
</feature>
<evidence type="ECO:0000313" key="8">
    <source>
        <dbReference type="EMBL" id="ROP83172.1"/>
    </source>
</evidence>
<feature type="transmembrane region" description="Helical" evidence="7">
    <location>
        <begin position="232"/>
        <end position="255"/>
    </location>
</feature>
<evidence type="ECO:0000256" key="2">
    <source>
        <dbReference type="ARBA" id="ARBA00022448"/>
    </source>
</evidence>
<reference evidence="8 9" key="1">
    <citation type="submission" date="2018-11" db="EMBL/GenBank/DDBJ databases">
        <title>Genomic Encyclopedia of Type Strains, Phase IV (KMG-IV): sequencing the most valuable type-strain genomes for metagenomic binning, comparative biology and taxonomic classification.</title>
        <authorList>
            <person name="Goeker M."/>
        </authorList>
    </citation>
    <scope>NUCLEOTIDE SEQUENCE [LARGE SCALE GENOMIC DNA]</scope>
    <source>
        <strain evidence="8 9">DSM 5900</strain>
    </source>
</reference>
<dbReference type="PANTHER" id="PTHR36838:SF3">
    <property type="entry name" value="TRANSPORTER AUXIN EFFLUX CARRIER EC FAMILY"/>
    <property type="match status" value="1"/>
</dbReference>
<dbReference type="OrthoDB" id="9810457at2"/>
<evidence type="ECO:0000256" key="5">
    <source>
        <dbReference type="ARBA" id="ARBA00022989"/>
    </source>
</evidence>
<comment type="subcellular location">
    <subcellularLocation>
        <location evidence="1">Membrane</location>
        <topology evidence="1">Multi-pass membrane protein</topology>
    </subcellularLocation>
</comment>
<dbReference type="GO" id="GO:0055085">
    <property type="term" value="P:transmembrane transport"/>
    <property type="evidence" value="ECO:0007669"/>
    <property type="project" value="InterPro"/>
</dbReference>
<dbReference type="Pfam" id="PF03547">
    <property type="entry name" value="Mem_trans"/>
    <property type="match status" value="2"/>
</dbReference>
<name>A0A3N1KUM4_9PROT</name>
<evidence type="ECO:0000256" key="4">
    <source>
        <dbReference type="ARBA" id="ARBA00022692"/>
    </source>
</evidence>
<feature type="transmembrane region" description="Helical" evidence="7">
    <location>
        <begin position="6"/>
        <end position="22"/>
    </location>
</feature>
<dbReference type="EMBL" id="RJKX01000017">
    <property type="protein sequence ID" value="ROP83172.1"/>
    <property type="molecule type" value="Genomic_DNA"/>
</dbReference>
<accession>A0A3N1KUM4</accession>
<dbReference type="Proteomes" id="UP000278222">
    <property type="component" value="Unassembled WGS sequence"/>
</dbReference>
<keyword evidence="6 7" id="KW-0472">Membrane</keyword>
<feature type="transmembrane region" description="Helical" evidence="7">
    <location>
        <begin position="171"/>
        <end position="191"/>
    </location>
</feature>
<gene>
    <name evidence="8" type="ORF">EDC65_4703</name>
</gene>
<evidence type="ECO:0000256" key="6">
    <source>
        <dbReference type="ARBA" id="ARBA00023136"/>
    </source>
</evidence>
<dbReference type="RefSeq" id="WP_123694193.1">
    <property type="nucleotide sequence ID" value="NZ_AP019700.1"/>
</dbReference>
<dbReference type="AlphaFoldDB" id="A0A3N1KUM4"/>
<feature type="transmembrane region" description="Helical" evidence="7">
    <location>
        <begin position="197"/>
        <end position="220"/>
    </location>
</feature>
<feature type="transmembrane region" description="Helical" evidence="7">
    <location>
        <begin position="105"/>
        <end position="123"/>
    </location>
</feature>
<evidence type="ECO:0000256" key="1">
    <source>
        <dbReference type="ARBA" id="ARBA00004141"/>
    </source>
</evidence>
<evidence type="ECO:0000256" key="3">
    <source>
        <dbReference type="ARBA" id="ARBA00022475"/>
    </source>
</evidence>
<evidence type="ECO:0000313" key="9">
    <source>
        <dbReference type="Proteomes" id="UP000278222"/>
    </source>
</evidence>
<evidence type="ECO:0008006" key="10">
    <source>
        <dbReference type="Google" id="ProtNLM"/>
    </source>
</evidence>
<keyword evidence="3" id="KW-1003">Cell membrane</keyword>
<keyword evidence="9" id="KW-1185">Reference proteome</keyword>
<keyword evidence="5 7" id="KW-1133">Transmembrane helix</keyword>
<dbReference type="GO" id="GO:0016020">
    <property type="term" value="C:membrane"/>
    <property type="evidence" value="ECO:0007669"/>
    <property type="project" value="UniProtKB-SubCell"/>
</dbReference>
<feature type="transmembrane region" description="Helical" evidence="7">
    <location>
        <begin position="261"/>
        <end position="281"/>
    </location>
</feature>
<keyword evidence="2" id="KW-0813">Transport</keyword>
<dbReference type="InterPro" id="IPR004776">
    <property type="entry name" value="Mem_transp_PIN-like"/>
</dbReference>